<evidence type="ECO:0000313" key="1">
    <source>
        <dbReference type="EMBL" id="RKI85382.1"/>
    </source>
</evidence>
<reference evidence="1 2" key="1">
    <citation type="submission" date="2018-09" db="EMBL/GenBank/DDBJ databases">
        <title>Murine metabolic-syndrome-specific gut microbial biobank.</title>
        <authorList>
            <person name="Liu C."/>
        </authorList>
    </citation>
    <scope>NUCLEOTIDE SEQUENCE [LARGE SCALE GENOMIC DNA]</scope>
    <source>
        <strain evidence="1 2">0.1xD8-82</strain>
    </source>
</reference>
<protein>
    <submittedName>
        <fullName evidence="1">Uncharacterized protein</fullName>
    </submittedName>
</protein>
<gene>
    <name evidence="1" type="ORF">D7V94_23015</name>
</gene>
<organism evidence="1 2">
    <name type="scientific">Parablautia intestinalis</name>
    <dbReference type="NCBI Taxonomy" id="2320100"/>
    <lineage>
        <taxon>Bacteria</taxon>
        <taxon>Bacillati</taxon>
        <taxon>Bacillota</taxon>
        <taxon>Clostridia</taxon>
        <taxon>Lachnospirales</taxon>
        <taxon>Lachnospiraceae</taxon>
        <taxon>Parablautia</taxon>
    </lineage>
</organism>
<comment type="caution">
    <text evidence="1">The sequence shown here is derived from an EMBL/GenBank/DDBJ whole genome shotgun (WGS) entry which is preliminary data.</text>
</comment>
<feature type="non-terminal residue" evidence="1">
    <location>
        <position position="1"/>
    </location>
</feature>
<dbReference type="RefSeq" id="WP_277935070.1">
    <property type="nucleotide sequence ID" value="NZ_RAYQ01000087.1"/>
</dbReference>
<dbReference type="AlphaFoldDB" id="A0A3A9A112"/>
<proteinExistence type="predicted"/>
<dbReference type="Proteomes" id="UP000280696">
    <property type="component" value="Unassembled WGS sequence"/>
</dbReference>
<evidence type="ECO:0000313" key="2">
    <source>
        <dbReference type="Proteomes" id="UP000280696"/>
    </source>
</evidence>
<sequence length="74" mass="8581">IISPPDFLDRLYHSFYVSIKWGIRQLKEMQEETAHTMGFFIGHVTHAWVINELLGSKIAELEKGAYDEDITTEI</sequence>
<accession>A0A3A9A112</accession>
<dbReference type="EMBL" id="RAYQ01000087">
    <property type="protein sequence ID" value="RKI85382.1"/>
    <property type="molecule type" value="Genomic_DNA"/>
</dbReference>
<keyword evidence="2" id="KW-1185">Reference proteome</keyword>
<name>A0A3A9A112_9FIRM</name>